<feature type="compositionally biased region" description="Polar residues" evidence="1">
    <location>
        <begin position="264"/>
        <end position="278"/>
    </location>
</feature>
<gene>
    <name evidence="2" type="ORF">FKW77_001936</name>
</gene>
<feature type="compositionally biased region" description="Polar residues" evidence="1">
    <location>
        <begin position="1"/>
        <end position="16"/>
    </location>
</feature>
<dbReference type="AlphaFoldDB" id="A0A517L2T2"/>
<accession>A0A517L2T2</accession>
<proteinExistence type="predicted"/>
<feature type="compositionally biased region" description="Acidic residues" evidence="1">
    <location>
        <begin position="246"/>
        <end position="261"/>
    </location>
</feature>
<protein>
    <recommendedName>
        <fullName evidence="4">BTB domain-containing protein</fullName>
    </recommendedName>
</protein>
<evidence type="ECO:0000313" key="2">
    <source>
        <dbReference type="EMBL" id="QDS69938.1"/>
    </source>
</evidence>
<dbReference type="Proteomes" id="UP000316270">
    <property type="component" value="Chromosome 4"/>
</dbReference>
<feature type="compositionally biased region" description="Polar residues" evidence="1">
    <location>
        <begin position="227"/>
        <end position="243"/>
    </location>
</feature>
<evidence type="ECO:0000256" key="1">
    <source>
        <dbReference type="SAM" id="MobiDB-lite"/>
    </source>
</evidence>
<dbReference type="InterPro" id="IPR011333">
    <property type="entry name" value="SKP1/BTB/POZ_sf"/>
</dbReference>
<sequence>MPPNKQLPTPSANTPGPQGVKRKRGETEKDLTKPQHCTTSGESLITGRATEFAVGDKKFSIHDTLAKANSPYLADLLEGTKEEIVIKMSIPSLARLFKYFHSWLYEKDGCFLYRPYDWYHAETQHGYPFIPLIRLYMLAHELRVPAFANAVLQKTMEVLKKTGQVCDASTVNLLYKQQLQSLPIHSLFVDMVAFNVHKDDILECENLEFLKAVAHCLVEIRDDSRQRPSQPISKTYFITTISNPEPEPEPQAMDEEDDDDCVIISSQPAANPGRTSRAPTVKREQAADVEA</sequence>
<organism evidence="2 3">
    <name type="scientific">Venturia effusa</name>
    <dbReference type="NCBI Taxonomy" id="50376"/>
    <lineage>
        <taxon>Eukaryota</taxon>
        <taxon>Fungi</taxon>
        <taxon>Dikarya</taxon>
        <taxon>Ascomycota</taxon>
        <taxon>Pezizomycotina</taxon>
        <taxon>Dothideomycetes</taxon>
        <taxon>Pleosporomycetidae</taxon>
        <taxon>Venturiales</taxon>
        <taxon>Venturiaceae</taxon>
        <taxon>Venturia</taxon>
    </lineage>
</organism>
<evidence type="ECO:0008006" key="4">
    <source>
        <dbReference type="Google" id="ProtNLM"/>
    </source>
</evidence>
<feature type="region of interest" description="Disordered" evidence="1">
    <location>
        <begin position="1"/>
        <end position="40"/>
    </location>
</feature>
<evidence type="ECO:0000313" key="3">
    <source>
        <dbReference type="Proteomes" id="UP000316270"/>
    </source>
</evidence>
<keyword evidence="3" id="KW-1185">Reference proteome</keyword>
<dbReference type="EMBL" id="CP042188">
    <property type="protein sequence ID" value="QDS69938.1"/>
    <property type="molecule type" value="Genomic_DNA"/>
</dbReference>
<feature type="compositionally biased region" description="Basic and acidic residues" evidence="1">
    <location>
        <begin position="281"/>
        <end position="291"/>
    </location>
</feature>
<name>A0A517L2T2_9PEZI</name>
<feature type="region of interest" description="Disordered" evidence="1">
    <location>
        <begin position="227"/>
        <end position="291"/>
    </location>
</feature>
<dbReference type="OrthoDB" id="1022638at2759"/>
<reference evidence="2 3" key="1">
    <citation type="submission" date="2019-07" db="EMBL/GenBank/DDBJ databases">
        <title>Finished genome of Venturia effusa.</title>
        <authorList>
            <person name="Young C.A."/>
            <person name="Cox M.P."/>
            <person name="Ganley A.R.D."/>
            <person name="David W.J."/>
        </authorList>
    </citation>
    <scope>NUCLEOTIDE SEQUENCE [LARGE SCALE GENOMIC DNA]</scope>
    <source>
        <strain evidence="3">albino</strain>
    </source>
</reference>
<dbReference type="Gene3D" id="3.30.710.10">
    <property type="entry name" value="Potassium Channel Kv1.1, Chain A"/>
    <property type="match status" value="1"/>
</dbReference>